<dbReference type="EMBL" id="CALSDN010000009">
    <property type="protein sequence ID" value="CAH6722489.1"/>
    <property type="molecule type" value="Genomic_DNA"/>
</dbReference>
<sequence length="590" mass="65123">MSNIENSNIEKEDHGIDNGSNNSNFNSPFIDANENDTTSDNDNDKEEIPQSYDLEQQIENQDYDELSRYESNVAASRQLTRRSTGADKIMEAAKKITDPLPPMGGGRDYPPPLPDRSDYLVSFDGPNDPIHPHNFPLNKKILYSALFGLNALIISMGSAMFSAAGPIVGELYHVGSAVTALGTSLFVFGFASGPVIWGPLCELFGRRLILICSSFGYVCFCFATACSENIQTVMITRFFSGFVGSSALVAAPAAMADLFGVATRGRATAIFAMVLFGGPMLAPIISAFIVKNPNLNWRWTQYITGILAGLTFALNVLFLEETHHPLILVNKAETLRRRTGNWGIAAPHEEVTLNFKEIVENNLARPIVLLFTDPTLFLITLYNAFIYGLLYLFLTAIPLIFQGNYHFAPGVAELPYLSMFIGIIIGGFVCIFFEERFKKVMIKNNGVPIPEERLPAMMVGSFFFCGGLFWLGWSGSYPETVHWIVPTIGAAFIGLGLITIFLPCINYIIDCYIPTYQVASAMAANTLLRSAFGAAFPLFARQMFVNMQIKWAATLLGAFAALLIPVPFLFYKYGGAIRAWNVKRLTKDRV</sequence>
<name>A0ACA9YCR4_9ASCO</name>
<accession>A0ACA9YCR4</accession>
<evidence type="ECO:0000313" key="2">
    <source>
        <dbReference type="Proteomes" id="UP001152531"/>
    </source>
</evidence>
<proteinExistence type="predicted"/>
<reference evidence="1" key="1">
    <citation type="submission" date="2022-06" db="EMBL/GenBank/DDBJ databases">
        <authorList>
            <person name="Legras J.-L."/>
            <person name="Devillers H."/>
            <person name="Grondin C."/>
        </authorList>
    </citation>
    <scope>NUCLEOTIDE SEQUENCE</scope>
    <source>
        <strain evidence="1">CLIB 1444</strain>
    </source>
</reference>
<gene>
    <name evidence="1" type="ORF">CLIB1444_09S04698</name>
</gene>
<protein>
    <submittedName>
        <fullName evidence="1">Polyamine transporter 1</fullName>
    </submittedName>
</protein>
<comment type="caution">
    <text evidence="1">The sequence shown here is derived from an EMBL/GenBank/DDBJ whole genome shotgun (WGS) entry which is preliminary data.</text>
</comment>
<dbReference type="Proteomes" id="UP001152531">
    <property type="component" value="Unassembled WGS sequence"/>
</dbReference>
<keyword evidence="2" id="KW-1185">Reference proteome</keyword>
<organism evidence="1 2">
    <name type="scientific">[Candida] jaroonii</name>
    <dbReference type="NCBI Taxonomy" id="467808"/>
    <lineage>
        <taxon>Eukaryota</taxon>
        <taxon>Fungi</taxon>
        <taxon>Dikarya</taxon>
        <taxon>Ascomycota</taxon>
        <taxon>Saccharomycotina</taxon>
        <taxon>Pichiomycetes</taxon>
        <taxon>Debaryomycetaceae</taxon>
        <taxon>Yamadazyma</taxon>
    </lineage>
</organism>
<evidence type="ECO:0000313" key="1">
    <source>
        <dbReference type="EMBL" id="CAH6722489.1"/>
    </source>
</evidence>